<accession>A0A4R2GKM0</accession>
<dbReference type="PANTHER" id="PTHR46796:SF6">
    <property type="entry name" value="ARAC SUBFAMILY"/>
    <property type="match status" value="1"/>
</dbReference>
<evidence type="ECO:0000313" key="6">
    <source>
        <dbReference type="Proteomes" id="UP000294881"/>
    </source>
</evidence>
<dbReference type="PROSITE" id="PS01124">
    <property type="entry name" value="HTH_ARAC_FAMILY_2"/>
    <property type="match status" value="1"/>
</dbReference>
<dbReference type="Gene3D" id="1.10.10.60">
    <property type="entry name" value="Homeodomain-like"/>
    <property type="match status" value="1"/>
</dbReference>
<evidence type="ECO:0000256" key="3">
    <source>
        <dbReference type="ARBA" id="ARBA00023163"/>
    </source>
</evidence>
<dbReference type="OrthoDB" id="7904253at2"/>
<dbReference type="InterPro" id="IPR035418">
    <property type="entry name" value="AraC-bd_2"/>
</dbReference>
<evidence type="ECO:0000313" key="5">
    <source>
        <dbReference type="EMBL" id="TCO09403.1"/>
    </source>
</evidence>
<comment type="caution">
    <text evidence="5">The sequence shown here is derived from an EMBL/GenBank/DDBJ whole genome shotgun (WGS) entry which is preliminary data.</text>
</comment>
<sequence>MIAGEVFITTDMIAARDRNDFWRGVTGLVFDTTANTDKNAHVLEGRIHSRPLGALLVGETTFNAQRYDRNRRLILQTDLDFYMIQVLTSGGMTADFNGTDVNAAPGDIFVQDMAQPLSSEVDAGSRFSVVIPRRELEKTTGYRNLHGAHLRGDWPVTQLITHYLAQLVSLEEPLATAQAFAAQEALIVLLAGALNGEALAHVAAPAPAGATLRQRVLTFIEQNLGSGELTPDVIQRRFNVSRAHLYRAFAADGGVARVVQDKRLDAAFLELLRAGPSSRSIADIAYSMGFSSSNQLLRNFRARFGITPSEARHEGARTHPGKLHTSDFQTHLQEFASAPSGHPGPAR</sequence>
<keyword evidence="1" id="KW-0805">Transcription regulation</keyword>
<dbReference type="SUPFAM" id="SSF46689">
    <property type="entry name" value="Homeodomain-like"/>
    <property type="match status" value="1"/>
</dbReference>
<evidence type="ECO:0000256" key="1">
    <source>
        <dbReference type="ARBA" id="ARBA00023015"/>
    </source>
</evidence>
<dbReference type="InterPro" id="IPR009057">
    <property type="entry name" value="Homeodomain-like_sf"/>
</dbReference>
<dbReference type="Proteomes" id="UP000294881">
    <property type="component" value="Unassembled WGS sequence"/>
</dbReference>
<evidence type="ECO:0000259" key="4">
    <source>
        <dbReference type="PROSITE" id="PS01124"/>
    </source>
</evidence>
<dbReference type="InterPro" id="IPR050204">
    <property type="entry name" value="AraC_XylS_family_regulators"/>
</dbReference>
<dbReference type="Pfam" id="PF12833">
    <property type="entry name" value="HTH_18"/>
    <property type="match status" value="1"/>
</dbReference>
<dbReference type="AlphaFoldDB" id="A0A4R2GKM0"/>
<dbReference type="InterPro" id="IPR018060">
    <property type="entry name" value="HTH_AraC"/>
</dbReference>
<feature type="domain" description="HTH araC/xylS-type" evidence="4">
    <location>
        <begin position="214"/>
        <end position="314"/>
    </location>
</feature>
<gene>
    <name evidence="5" type="ORF">EV666_1189</name>
</gene>
<reference evidence="5 6" key="1">
    <citation type="submission" date="2019-03" db="EMBL/GenBank/DDBJ databases">
        <title>Genomic Encyclopedia of Type Strains, Phase IV (KMG-IV): sequencing the most valuable type-strain genomes for metagenomic binning, comparative biology and taxonomic classification.</title>
        <authorList>
            <person name="Goeker M."/>
        </authorList>
    </citation>
    <scope>NUCLEOTIDE SEQUENCE [LARGE SCALE GENOMIC DNA]</scope>
    <source>
        <strain evidence="5 6">DSM 22958</strain>
    </source>
</reference>
<keyword evidence="2 5" id="KW-0238">DNA-binding</keyword>
<keyword evidence="6" id="KW-1185">Reference proteome</keyword>
<proteinExistence type="predicted"/>
<dbReference type="PANTHER" id="PTHR46796">
    <property type="entry name" value="HTH-TYPE TRANSCRIPTIONAL ACTIVATOR RHAS-RELATED"/>
    <property type="match status" value="1"/>
</dbReference>
<keyword evidence="3" id="KW-0804">Transcription</keyword>
<dbReference type="EMBL" id="SLWL01000018">
    <property type="protein sequence ID" value="TCO09403.1"/>
    <property type="molecule type" value="Genomic_DNA"/>
</dbReference>
<protein>
    <submittedName>
        <fullName evidence="5">AraC-like DNA-binding protein</fullName>
    </submittedName>
</protein>
<dbReference type="GO" id="GO:0003700">
    <property type="term" value="F:DNA-binding transcription factor activity"/>
    <property type="evidence" value="ECO:0007669"/>
    <property type="project" value="InterPro"/>
</dbReference>
<dbReference type="RefSeq" id="WP_132010272.1">
    <property type="nucleotide sequence ID" value="NZ_JBHUNN010000001.1"/>
</dbReference>
<evidence type="ECO:0000256" key="2">
    <source>
        <dbReference type="ARBA" id="ARBA00023125"/>
    </source>
</evidence>
<dbReference type="SMART" id="SM00342">
    <property type="entry name" value="HTH_ARAC"/>
    <property type="match status" value="1"/>
</dbReference>
<dbReference type="Pfam" id="PF14525">
    <property type="entry name" value="AraC_binding_2"/>
    <property type="match status" value="1"/>
</dbReference>
<dbReference type="GO" id="GO:0043565">
    <property type="term" value="F:sequence-specific DNA binding"/>
    <property type="evidence" value="ECO:0007669"/>
    <property type="project" value="InterPro"/>
</dbReference>
<organism evidence="5 6">
    <name type="scientific">Camelimonas lactis</name>
    <dbReference type="NCBI Taxonomy" id="659006"/>
    <lineage>
        <taxon>Bacteria</taxon>
        <taxon>Pseudomonadati</taxon>
        <taxon>Pseudomonadota</taxon>
        <taxon>Alphaproteobacteria</taxon>
        <taxon>Hyphomicrobiales</taxon>
        <taxon>Chelatococcaceae</taxon>
        <taxon>Camelimonas</taxon>
    </lineage>
</organism>
<name>A0A4R2GKM0_9HYPH</name>